<dbReference type="Proteomes" id="UP000230066">
    <property type="component" value="Unassembled WGS sequence"/>
</dbReference>
<protein>
    <submittedName>
        <fullName evidence="1">Nuclear factor 1 A type</fullName>
    </submittedName>
</protein>
<evidence type="ECO:0000313" key="2">
    <source>
        <dbReference type="Proteomes" id="UP000230066"/>
    </source>
</evidence>
<proteinExistence type="predicted"/>
<name>A0A4E0RES1_FASHE</name>
<sequence length="219" mass="24016">MDVNPVKVKPEPVESHSSIRFALSENSSLGSSQLGAVYNAVPDGMKSRPGLMSSTSCQNDGQHMDLNVYLERTAPPSNTIKSEYYTSDTAPLRMSSSALDPLVSLTHSTGKPTELLTGNTFQHTFLGIKDTGQEMVEATDSSNLKSHSLVTPKPSEALFVRALIGRCKRIAPLWFRGVSSMRERNREENRRMASNNGQTQNDWSLIGLKIAVALLGYAW</sequence>
<accession>A0A4E0RES1</accession>
<evidence type="ECO:0000313" key="1">
    <source>
        <dbReference type="EMBL" id="THD20258.1"/>
    </source>
</evidence>
<dbReference type="EMBL" id="JXXN02004893">
    <property type="protein sequence ID" value="THD20258.1"/>
    <property type="molecule type" value="Genomic_DNA"/>
</dbReference>
<keyword evidence="2" id="KW-1185">Reference proteome</keyword>
<comment type="caution">
    <text evidence="1">The sequence shown here is derived from an EMBL/GenBank/DDBJ whole genome shotgun (WGS) entry which is preliminary data.</text>
</comment>
<organism evidence="1 2">
    <name type="scientific">Fasciola hepatica</name>
    <name type="common">Liver fluke</name>
    <dbReference type="NCBI Taxonomy" id="6192"/>
    <lineage>
        <taxon>Eukaryota</taxon>
        <taxon>Metazoa</taxon>
        <taxon>Spiralia</taxon>
        <taxon>Lophotrochozoa</taxon>
        <taxon>Platyhelminthes</taxon>
        <taxon>Trematoda</taxon>
        <taxon>Digenea</taxon>
        <taxon>Plagiorchiida</taxon>
        <taxon>Echinostomata</taxon>
        <taxon>Echinostomatoidea</taxon>
        <taxon>Fasciolidae</taxon>
        <taxon>Fasciola</taxon>
    </lineage>
</organism>
<reference evidence="1" key="1">
    <citation type="submission" date="2019-03" db="EMBL/GenBank/DDBJ databases">
        <title>Improved annotation for the trematode Fasciola hepatica.</title>
        <authorList>
            <person name="Choi Y.-J."/>
            <person name="Martin J."/>
            <person name="Mitreva M."/>
        </authorList>
    </citation>
    <scope>NUCLEOTIDE SEQUENCE [LARGE SCALE GENOMIC DNA]</scope>
</reference>
<dbReference type="AlphaFoldDB" id="A0A4E0RES1"/>
<gene>
    <name evidence="1" type="ORF">D915_008714</name>
</gene>